<keyword evidence="1" id="KW-1133">Transmembrane helix</keyword>
<dbReference type="InterPro" id="IPR000326">
    <property type="entry name" value="PAP2/HPO"/>
</dbReference>
<dbReference type="Pfam" id="PF01569">
    <property type="entry name" value="PAP2"/>
    <property type="match status" value="1"/>
</dbReference>
<name>A0ABU8VYV1_9BURK</name>
<feature type="transmembrane region" description="Helical" evidence="1">
    <location>
        <begin position="152"/>
        <end position="173"/>
    </location>
</feature>
<dbReference type="PANTHER" id="PTHR14969:SF13">
    <property type="entry name" value="AT30094P"/>
    <property type="match status" value="1"/>
</dbReference>
<dbReference type="SMART" id="SM00014">
    <property type="entry name" value="acidPPc"/>
    <property type="match status" value="1"/>
</dbReference>
<dbReference type="InterPro" id="IPR036938">
    <property type="entry name" value="PAP2/HPO_sf"/>
</dbReference>
<gene>
    <name evidence="3" type="ORF">WKW80_13320</name>
</gene>
<evidence type="ECO:0000256" key="1">
    <source>
        <dbReference type="SAM" id="Phobius"/>
    </source>
</evidence>
<feature type="transmembrane region" description="Helical" evidence="1">
    <location>
        <begin position="57"/>
        <end position="79"/>
    </location>
</feature>
<proteinExistence type="predicted"/>
<dbReference type="Gene3D" id="1.20.144.10">
    <property type="entry name" value="Phosphatidic acid phosphatase type 2/haloperoxidase"/>
    <property type="match status" value="1"/>
</dbReference>
<reference evidence="3 4" key="1">
    <citation type="submission" date="2024-03" db="EMBL/GenBank/DDBJ databases">
        <title>Novel species of the genus Variovorax.</title>
        <authorList>
            <person name="Liu Q."/>
            <person name="Xin Y.-H."/>
        </authorList>
    </citation>
    <scope>NUCLEOTIDE SEQUENCE [LARGE SCALE GENOMIC DNA]</scope>
    <source>
        <strain evidence="3 4">KACC 18501</strain>
    </source>
</reference>
<feature type="transmembrane region" description="Helical" evidence="1">
    <location>
        <begin position="127"/>
        <end position="146"/>
    </location>
</feature>
<keyword evidence="1" id="KW-0472">Membrane</keyword>
<organism evidence="3 4">
    <name type="scientific">Variovorax humicola</name>
    <dbReference type="NCBI Taxonomy" id="1769758"/>
    <lineage>
        <taxon>Bacteria</taxon>
        <taxon>Pseudomonadati</taxon>
        <taxon>Pseudomonadota</taxon>
        <taxon>Betaproteobacteria</taxon>
        <taxon>Burkholderiales</taxon>
        <taxon>Comamonadaceae</taxon>
        <taxon>Variovorax</taxon>
    </lineage>
</organism>
<keyword evidence="1" id="KW-0812">Transmembrane</keyword>
<evidence type="ECO:0000313" key="3">
    <source>
        <dbReference type="EMBL" id="MEJ8823001.1"/>
    </source>
</evidence>
<protein>
    <submittedName>
        <fullName evidence="3">Phosphatase PAP2 family protein</fullName>
    </submittedName>
</protein>
<dbReference type="PANTHER" id="PTHR14969">
    <property type="entry name" value="SPHINGOSINE-1-PHOSPHATE PHOSPHOHYDROLASE"/>
    <property type="match status" value="1"/>
</dbReference>
<dbReference type="Proteomes" id="UP001363010">
    <property type="component" value="Unassembled WGS sequence"/>
</dbReference>
<accession>A0ABU8VYV1</accession>
<evidence type="ECO:0000259" key="2">
    <source>
        <dbReference type="SMART" id="SM00014"/>
    </source>
</evidence>
<evidence type="ECO:0000313" key="4">
    <source>
        <dbReference type="Proteomes" id="UP001363010"/>
    </source>
</evidence>
<dbReference type="EMBL" id="JBBKZV010000006">
    <property type="protein sequence ID" value="MEJ8823001.1"/>
    <property type="molecule type" value="Genomic_DNA"/>
</dbReference>
<comment type="caution">
    <text evidence="3">The sequence shown here is derived from an EMBL/GenBank/DDBJ whole genome shotgun (WGS) entry which is preliminary data.</text>
</comment>
<keyword evidence="4" id="KW-1185">Reference proteome</keyword>
<sequence length="187" mass="20079">MNLLSQLNQQLFQWIGGGFAPNPSLLWMASHLAVGTSWVAAIVVAVAAWRRRADRRYILAACLMAAAAGMLTHAFAALLDQPRPFMVGLSPLWVPHGSRGSMPSTHASVMFTVALCFLYVPRLRPIGWVLAALALLTGWARVYVGIHFPLDIAGGLILGSVLAAVPVLIGKWLHHVRAARSSQPGTA</sequence>
<dbReference type="RefSeq" id="WP_340364030.1">
    <property type="nucleotide sequence ID" value="NZ_JBBKZV010000006.1"/>
</dbReference>
<dbReference type="SUPFAM" id="SSF48317">
    <property type="entry name" value="Acid phosphatase/Vanadium-dependent haloperoxidase"/>
    <property type="match status" value="1"/>
</dbReference>
<feature type="domain" description="Phosphatidic acid phosphatase type 2/haloperoxidase" evidence="2">
    <location>
        <begin position="57"/>
        <end position="167"/>
    </location>
</feature>
<feature type="transmembrane region" description="Helical" evidence="1">
    <location>
        <begin position="99"/>
        <end position="120"/>
    </location>
</feature>
<feature type="transmembrane region" description="Helical" evidence="1">
    <location>
        <begin position="25"/>
        <end position="50"/>
    </location>
</feature>